<keyword evidence="10" id="KW-0411">Iron-sulfur</keyword>
<dbReference type="Gene3D" id="2.40.30.10">
    <property type="entry name" value="Translation factors"/>
    <property type="match status" value="1"/>
</dbReference>
<evidence type="ECO:0000256" key="13">
    <source>
        <dbReference type="ARBA" id="ARBA00049433"/>
    </source>
</evidence>
<dbReference type="GO" id="GO:0071949">
    <property type="term" value="F:FAD binding"/>
    <property type="evidence" value="ECO:0007669"/>
    <property type="project" value="TreeGrafter"/>
</dbReference>
<dbReference type="SUPFAM" id="SSF63380">
    <property type="entry name" value="Riboflavin synthase domain-like"/>
    <property type="match status" value="1"/>
</dbReference>
<dbReference type="Pfam" id="PF00970">
    <property type="entry name" value="FAD_binding_6"/>
    <property type="match status" value="1"/>
</dbReference>
<feature type="domain" description="FAD-binding FR-type" evidence="16">
    <location>
        <begin position="151"/>
        <end position="253"/>
    </location>
</feature>
<dbReference type="GO" id="GO:0046872">
    <property type="term" value="F:metal ion binding"/>
    <property type="evidence" value="ECO:0007669"/>
    <property type="project" value="UniProtKB-KW"/>
</dbReference>
<keyword evidence="5 14" id="KW-0561">Oxygen transport</keyword>
<keyword evidence="18" id="KW-1185">Reference proteome</keyword>
<dbReference type="GO" id="GO:0020037">
    <property type="term" value="F:heme binding"/>
    <property type="evidence" value="ECO:0007669"/>
    <property type="project" value="InterPro"/>
</dbReference>
<dbReference type="PROSITE" id="PS51384">
    <property type="entry name" value="FAD_FR"/>
    <property type="match status" value="1"/>
</dbReference>
<comment type="cofactor">
    <cofactor evidence="1">
        <name>heme b</name>
        <dbReference type="ChEBI" id="CHEBI:60344"/>
    </cofactor>
</comment>
<keyword evidence="6" id="KW-0001">2Fe-2S</keyword>
<evidence type="ECO:0000256" key="7">
    <source>
        <dbReference type="ARBA" id="ARBA00022723"/>
    </source>
</evidence>
<comment type="similarity">
    <text evidence="14">Belongs to the globin family.</text>
</comment>
<dbReference type="Proteomes" id="UP000516421">
    <property type="component" value="Chromosome"/>
</dbReference>
<dbReference type="GO" id="GO:0051537">
    <property type="term" value="F:2 iron, 2 sulfur cluster binding"/>
    <property type="evidence" value="ECO:0007669"/>
    <property type="project" value="UniProtKB-KW"/>
</dbReference>
<dbReference type="GO" id="GO:0019825">
    <property type="term" value="F:oxygen binding"/>
    <property type="evidence" value="ECO:0007669"/>
    <property type="project" value="InterPro"/>
</dbReference>
<dbReference type="PROSITE" id="PS01033">
    <property type="entry name" value="GLOBIN"/>
    <property type="match status" value="1"/>
</dbReference>
<evidence type="ECO:0000256" key="11">
    <source>
        <dbReference type="ARBA" id="ARBA00023027"/>
    </source>
</evidence>
<evidence type="ECO:0000256" key="2">
    <source>
        <dbReference type="ARBA" id="ARBA00006401"/>
    </source>
</evidence>
<accession>A0A7H2BKD3</accession>
<comment type="catalytic activity">
    <reaction evidence="13">
        <text>2 nitric oxide + NADPH + 2 O2 = 2 nitrate + NADP(+) + H(+)</text>
        <dbReference type="Rhea" id="RHEA:19465"/>
        <dbReference type="ChEBI" id="CHEBI:15378"/>
        <dbReference type="ChEBI" id="CHEBI:15379"/>
        <dbReference type="ChEBI" id="CHEBI:16480"/>
        <dbReference type="ChEBI" id="CHEBI:17632"/>
        <dbReference type="ChEBI" id="CHEBI:57783"/>
        <dbReference type="ChEBI" id="CHEBI:58349"/>
        <dbReference type="EC" id="1.14.12.17"/>
    </reaction>
</comment>
<evidence type="ECO:0000259" key="15">
    <source>
        <dbReference type="PROSITE" id="PS01033"/>
    </source>
</evidence>
<dbReference type="InterPro" id="IPR012292">
    <property type="entry name" value="Globin/Proto"/>
</dbReference>
<evidence type="ECO:0000256" key="3">
    <source>
        <dbReference type="ARBA" id="ARBA00012229"/>
    </source>
</evidence>
<dbReference type="GO" id="GO:0005344">
    <property type="term" value="F:oxygen carrier activity"/>
    <property type="evidence" value="ECO:0007669"/>
    <property type="project" value="UniProtKB-KW"/>
</dbReference>
<dbReference type="GO" id="GO:0008941">
    <property type="term" value="F:nitric oxide dioxygenase NAD(P)H activity"/>
    <property type="evidence" value="ECO:0007669"/>
    <property type="project" value="UniProtKB-EC"/>
</dbReference>
<dbReference type="EC" id="1.14.12.17" evidence="3"/>
<proteinExistence type="inferred from homology"/>
<dbReference type="InterPro" id="IPR017927">
    <property type="entry name" value="FAD-bd_FR_type"/>
</dbReference>
<dbReference type="KEGG" id="rama:IDM48_01360"/>
<protein>
    <recommendedName>
        <fullName evidence="3">nitric oxide dioxygenase</fullName>
        <ecNumber evidence="3">1.14.12.17</ecNumber>
    </recommendedName>
</protein>
<evidence type="ECO:0000256" key="4">
    <source>
        <dbReference type="ARBA" id="ARBA00022617"/>
    </source>
</evidence>
<evidence type="ECO:0000256" key="6">
    <source>
        <dbReference type="ARBA" id="ARBA00022714"/>
    </source>
</evidence>
<feature type="domain" description="Globin" evidence="15">
    <location>
        <begin position="1"/>
        <end position="141"/>
    </location>
</feature>
<dbReference type="InterPro" id="IPR009050">
    <property type="entry name" value="Globin-like_sf"/>
</dbReference>
<dbReference type="GO" id="GO:0046210">
    <property type="term" value="P:nitric oxide catabolic process"/>
    <property type="evidence" value="ECO:0007669"/>
    <property type="project" value="TreeGrafter"/>
</dbReference>
<evidence type="ECO:0000256" key="1">
    <source>
        <dbReference type="ARBA" id="ARBA00001970"/>
    </source>
</evidence>
<dbReference type="PANTHER" id="PTHR43396:SF3">
    <property type="entry name" value="FLAVOHEMOPROTEIN"/>
    <property type="match status" value="1"/>
</dbReference>
<reference evidence="17 18" key="1">
    <citation type="submission" date="2020-09" db="EMBL/GenBank/DDBJ databases">
        <title>Investigation of environmental microbe.</title>
        <authorList>
            <person name="Ou Y."/>
            <person name="Kang Q."/>
        </authorList>
    </citation>
    <scope>NUCLEOTIDE SEQUENCE [LARGE SCALE GENOMIC DNA]</scope>
    <source>
        <strain evidence="17 18">KJZ-9</strain>
    </source>
</reference>
<dbReference type="SUPFAM" id="SSF46458">
    <property type="entry name" value="Globin-like"/>
    <property type="match status" value="1"/>
</dbReference>
<evidence type="ECO:0000256" key="5">
    <source>
        <dbReference type="ARBA" id="ARBA00022621"/>
    </source>
</evidence>
<organism evidence="17 18">
    <name type="scientific">Rothia amarae</name>
    <dbReference type="NCBI Taxonomy" id="169480"/>
    <lineage>
        <taxon>Bacteria</taxon>
        <taxon>Bacillati</taxon>
        <taxon>Actinomycetota</taxon>
        <taxon>Actinomycetes</taxon>
        <taxon>Micrococcales</taxon>
        <taxon>Micrococcaceae</taxon>
        <taxon>Rothia</taxon>
    </lineage>
</organism>
<dbReference type="EMBL" id="CP061538">
    <property type="protein sequence ID" value="QNV40129.1"/>
    <property type="molecule type" value="Genomic_DNA"/>
</dbReference>
<name>A0A7H2BKD3_9MICC</name>
<dbReference type="InterPro" id="IPR017938">
    <property type="entry name" value="Riboflavin_synthase-like_b-brl"/>
</dbReference>
<evidence type="ECO:0000256" key="12">
    <source>
        <dbReference type="ARBA" id="ARBA00048649"/>
    </source>
</evidence>
<dbReference type="GO" id="GO:0071500">
    <property type="term" value="P:cellular response to nitrosative stress"/>
    <property type="evidence" value="ECO:0007669"/>
    <property type="project" value="TreeGrafter"/>
</dbReference>
<dbReference type="AlphaFoldDB" id="A0A7H2BKD3"/>
<keyword evidence="11" id="KW-0520">NAD</keyword>
<dbReference type="Pfam" id="PF00042">
    <property type="entry name" value="Globin"/>
    <property type="match status" value="1"/>
</dbReference>
<dbReference type="PANTHER" id="PTHR43396">
    <property type="entry name" value="FLAVOHEMOPROTEIN"/>
    <property type="match status" value="1"/>
</dbReference>
<evidence type="ECO:0000256" key="10">
    <source>
        <dbReference type="ARBA" id="ARBA00023014"/>
    </source>
</evidence>
<keyword evidence="8" id="KW-0521">NADP</keyword>
<keyword evidence="4 14" id="KW-0349">Heme</keyword>
<keyword evidence="7" id="KW-0479">Metal-binding</keyword>
<comment type="similarity">
    <text evidence="2">In the C-terminal section; belongs to the flavoprotein pyridine nucleotide cytochrome reductase family.</text>
</comment>
<evidence type="ECO:0000313" key="17">
    <source>
        <dbReference type="EMBL" id="QNV40129.1"/>
    </source>
</evidence>
<keyword evidence="9" id="KW-0408">Iron</keyword>
<evidence type="ECO:0000256" key="14">
    <source>
        <dbReference type="RuleBase" id="RU000356"/>
    </source>
</evidence>
<evidence type="ECO:0000259" key="16">
    <source>
        <dbReference type="PROSITE" id="PS51384"/>
    </source>
</evidence>
<comment type="catalytic activity">
    <reaction evidence="12">
        <text>2 nitric oxide + NADH + 2 O2 = 2 nitrate + NAD(+) + H(+)</text>
        <dbReference type="Rhea" id="RHEA:19469"/>
        <dbReference type="ChEBI" id="CHEBI:15378"/>
        <dbReference type="ChEBI" id="CHEBI:15379"/>
        <dbReference type="ChEBI" id="CHEBI:16480"/>
        <dbReference type="ChEBI" id="CHEBI:17632"/>
        <dbReference type="ChEBI" id="CHEBI:57540"/>
        <dbReference type="ChEBI" id="CHEBI:57945"/>
        <dbReference type="EC" id="1.14.12.17"/>
    </reaction>
</comment>
<evidence type="ECO:0000256" key="9">
    <source>
        <dbReference type="ARBA" id="ARBA00023004"/>
    </source>
</evidence>
<dbReference type="Gene3D" id="1.10.490.10">
    <property type="entry name" value="Globins"/>
    <property type="match status" value="1"/>
</dbReference>
<evidence type="ECO:0000313" key="18">
    <source>
        <dbReference type="Proteomes" id="UP000516421"/>
    </source>
</evidence>
<dbReference type="SUPFAM" id="SSF52343">
    <property type="entry name" value="Ferredoxin reductase-like, C-terminal NADP-linked domain"/>
    <property type="match status" value="1"/>
</dbReference>
<gene>
    <name evidence="17" type="ORF">IDM48_01360</name>
</gene>
<sequence length="402" mass="44820">MLSEKSRPVIEATLPVIQGRINTITPIFYERLFKNHPELMDGMFSRADQKEGIQPRALAGSIPVFASYILNNPDSYPDEILSRVAHKHASLGVGEEGYEIVYKYLFEAIAIDLADALTPEIAEAWTEVYWLMAQALIKIEKGLYDSQANDVVNAPFTLVKKEEVAPNVYDFTFEPADNTPLTPAEAGQYVGVVVKTADGLRQPRQYSLLPSQLHQRRFAVKINPAGEVTPMLKDLREGDTIELSNPYGDVVLNNISPLEFGPLYLFTSGIGIAPALAFVHKLASQGNGREIIAVHRDQSLESWPLRQEYAAAINSLPDGKLISFLQAEGEGDYDGDIDMSRFQLSRQSSAFMCGPLDFMQTVRSSLVQAGLPGKNIHYEVFGPDQWMHRARRQTIQGRRYVS</sequence>
<dbReference type="InterPro" id="IPR039261">
    <property type="entry name" value="FNR_nucleotide-bd"/>
</dbReference>
<keyword evidence="14" id="KW-0813">Transport</keyword>
<evidence type="ECO:0000256" key="8">
    <source>
        <dbReference type="ARBA" id="ARBA00022857"/>
    </source>
</evidence>
<dbReference type="RefSeq" id="WP_190617729.1">
    <property type="nucleotide sequence ID" value="NZ_CP061538.1"/>
</dbReference>
<dbReference type="Gene3D" id="3.40.50.80">
    <property type="entry name" value="Nucleotide-binding domain of ferredoxin-NADP reductase (FNR) module"/>
    <property type="match status" value="1"/>
</dbReference>
<dbReference type="InterPro" id="IPR000971">
    <property type="entry name" value="Globin"/>
</dbReference>
<dbReference type="InterPro" id="IPR008333">
    <property type="entry name" value="Cbr1-like_FAD-bd_dom"/>
</dbReference>